<evidence type="ECO:0000256" key="1">
    <source>
        <dbReference type="ARBA" id="ARBA00000971"/>
    </source>
</evidence>
<dbReference type="Pfam" id="PF00254">
    <property type="entry name" value="FKBP_C"/>
    <property type="match status" value="1"/>
</dbReference>
<dbReference type="AlphaFoldDB" id="A0A167IDL7"/>
<dbReference type="PANTHER" id="PTHR45779:SF7">
    <property type="entry name" value="PEPTIDYLPROLYL ISOMERASE"/>
    <property type="match status" value="1"/>
</dbReference>
<dbReference type="OrthoDB" id="1902587at2759"/>
<dbReference type="GO" id="GO:0005783">
    <property type="term" value="C:endoplasmic reticulum"/>
    <property type="evidence" value="ECO:0007669"/>
    <property type="project" value="TreeGrafter"/>
</dbReference>
<dbReference type="EMBL" id="KV417309">
    <property type="protein sequence ID" value="KZO92542.1"/>
    <property type="molecule type" value="Genomic_DNA"/>
</dbReference>
<dbReference type="STRING" id="1330018.A0A167IDL7"/>
<keyword evidence="6" id="KW-0732">Signal</keyword>
<dbReference type="SUPFAM" id="SSF54534">
    <property type="entry name" value="FKBP-like"/>
    <property type="match status" value="1"/>
</dbReference>
<protein>
    <recommendedName>
        <fullName evidence="2 5">peptidylprolyl isomerase</fullName>
        <ecNumber evidence="2 5">5.2.1.8</ecNumber>
    </recommendedName>
</protein>
<evidence type="ECO:0000256" key="3">
    <source>
        <dbReference type="ARBA" id="ARBA00023110"/>
    </source>
</evidence>
<reference evidence="8 9" key="1">
    <citation type="journal article" date="2016" name="Mol. Biol. Evol.">
        <title>Comparative Genomics of Early-Diverging Mushroom-Forming Fungi Provides Insights into the Origins of Lignocellulose Decay Capabilities.</title>
        <authorList>
            <person name="Nagy L.G."/>
            <person name="Riley R."/>
            <person name="Tritt A."/>
            <person name="Adam C."/>
            <person name="Daum C."/>
            <person name="Floudas D."/>
            <person name="Sun H."/>
            <person name="Yadav J.S."/>
            <person name="Pangilinan J."/>
            <person name="Larsson K.H."/>
            <person name="Matsuura K."/>
            <person name="Barry K."/>
            <person name="Labutti K."/>
            <person name="Kuo R."/>
            <person name="Ohm R.A."/>
            <person name="Bhattacharya S.S."/>
            <person name="Shirouzu T."/>
            <person name="Yoshinaga Y."/>
            <person name="Martin F.M."/>
            <person name="Grigoriev I.V."/>
            <person name="Hibbett D.S."/>
        </authorList>
    </citation>
    <scope>NUCLEOTIDE SEQUENCE [LARGE SCALE GENOMIC DNA]</scope>
    <source>
        <strain evidence="8 9">TUFC12733</strain>
    </source>
</reference>
<evidence type="ECO:0000313" key="9">
    <source>
        <dbReference type="Proteomes" id="UP000076738"/>
    </source>
</evidence>
<dbReference type="PANTHER" id="PTHR45779">
    <property type="entry name" value="PEPTIDYLPROLYL ISOMERASE"/>
    <property type="match status" value="1"/>
</dbReference>
<sequence length="145" mass="15806">MQLTSLLFTLLAATAALAQPGQPGQVADLVVDVLSKPEECPLKSQNGDLMSMHYTGTLASNGNKFDSSRDRNRPFEFTLGQGRVIRGWEEGLKEMCIGERRRLTIPAHMGYGDRGAGHQIPGGATLVFDVELLGIKNRTPPKEEL</sequence>
<accession>A0A167IDL7</accession>
<keyword evidence="3 5" id="KW-0697">Rotamase</keyword>
<keyword evidence="9" id="KW-1185">Reference proteome</keyword>
<proteinExistence type="predicted"/>
<dbReference type="EC" id="5.2.1.8" evidence="2 5"/>
<gene>
    <name evidence="8" type="ORF">CALVIDRAFT_540813</name>
</gene>
<dbReference type="PROSITE" id="PS50059">
    <property type="entry name" value="FKBP_PPIASE"/>
    <property type="match status" value="1"/>
</dbReference>
<evidence type="ECO:0000259" key="7">
    <source>
        <dbReference type="PROSITE" id="PS50059"/>
    </source>
</evidence>
<comment type="catalytic activity">
    <reaction evidence="1 5">
        <text>[protein]-peptidylproline (omega=180) = [protein]-peptidylproline (omega=0)</text>
        <dbReference type="Rhea" id="RHEA:16237"/>
        <dbReference type="Rhea" id="RHEA-COMP:10747"/>
        <dbReference type="Rhea" id="RHEA-COMP:10748"/>
        <dbReference type="ChEBI" id="CHEBI:83833"/>
        <dbReference type="ChEBI" id="CHEBI:83834"/>
        <dbReference type="EC" id="5.2.1.8"/>
    </reaction>
</comment>
<feature type="chain" id="PRO_5007888098" description="peptidylprolyl isomerase" evidence="6">
    <location>
        <begin position="19"/>
        <end position="145"/>
    </location>
</feature>
<evidence type="ECO:0000313" key="8">
    <source>
        <dbReference type="EMBL" id="KZO92542.1"/>
    </source>
</evidence>
<dbReference type="Gene3D" id="3.10.50.40">
    <property type="match status" value="1"/>
</dbReference>
<keyword evidence="4 5" id="KW-0413">Isomerase</keyword>
<dbReference type="Proteomes" id="UP000076738">
    <property type="component" value="Unassembled WGS sequence"/>
</dbReference>
<dbReference type="InterPro" id="IPR046357">
    <property type="entry name" value="PPIase_dom_sf"/>
</dbReference>
<evidence type="ECO:0000256" key="4">
    <source>
        <dbReference type="ARBA" id="ARBA00023235"/>
    </source>
</evidence>
<evidence type="ECO:0000256" key="5">
    <source>
        <dbReference type="PROSITE-ProRule" id="PRU00277"/>
    </source>
</evidence>
<dbReference type="GO" id="GO:0003755">
    <property type="term" value="F:peptidyl-prolyl cis-trans isomerase activity"/>
    <property type="evidence" value="ECO:0007669"/>
    <property type="project" value="UniProtKB-KW"/>
</dbReference>
<evidence type="ECO:0000256" key="2">
    <source>
        <dbReference type="ARBA" id="ARBA00013194"/>
    </source>
</evidence>
<dbReference type="InterPro" id="IPR001179">
    <property type="entry name" value="PPIase_FKBP_dom"/>
</dbReference>
<feature type="domain" description="PPIase FKBP-type" evidence="7">
    <location>
        <begin position="47"/>
        <end position="136"/>
    </location>
</feature>
<organism evidence="8 9">
    <name type="scientific">Calocera viscosa (strain TUFC12733)</name>
    <dbReference type="NCBI Taxonomy" id="1330018"/>
    <lineage>
        <taxon>Eukaryota</taxon>
        <taxon>Fungi</taxon>
        <taxon>Dikarya</taxon>
        <taxon>Basidiomycota</taxon>
        <taxon>Agaricomycotina</taxon>
        <taxon>Dacrymycetes</taxon>
        <taxon>Dacrymycetales</taxon>
        <taxon>Dacrymycetaceae</taxon>
        <taxon>Calocera</taxon>
    </lineage>
</organism>
<dbReference type="InterPro" id="IPR044609">
    <property type="entry name" value="FKBP2/11"/>
</dbReference>
<evidence type="ECO:0000256" key="6">
    <source>
        <dbReference type="SAM" id="SignalP"/>
    </source>
</evidence>
<dbReference type="FunFam" id="3.10.50.40:FF:000006">
    <property type="entry name" value="Peptidyl-prolyl cis-trans isomerase"/>
    <property type="match status" value="1"/>
</dbReference>
<name>A0A167IDL7_CALVF</name>
<feature type="signal peptide" evidence="6">
    <location>
        <begin position="1"/>
        <end position="18"/>
    </location>
</feature>